<name>A0A3R9P670_9BACI</name>
<dbReference type="AlphaFoldDB" id="A0A3R9P670"/>
<keyword evidence="2" id="KW-1185">Reference proteome</keyword>
<evidence type="ECO:0000313" key="2">
    <source>
        <dbReference type="Proteomes" id="UP000275076"/>
    </source>
</evidence>
<dbReference type="Proteomes" id="UP000275076">
    <property type="component" value="Unassembled WGS sequence"/>
</dbReference>
<reference evidence="1 2" key="1">
    <citation type="submission" date="2018-10" db="EMBL/GenBank/DDBJ databases">
        <title>Draft genome sequence of Bacillus salarius IM0101, isolated from a hypersaline soil in Inner Mongolia, China.</title>
        <authorList>
            <person name="Yamprayoonswat W."/>
            <person name="Boonvisut S."/>
            <person name="Jumpathong W."/>
            <person name="Sittihan S."/>
            <person name="Ruangsuj P."/>
            <person name="Wanthongcharoen S."/>
            <person name="Thongpramul N."/>
            <person name="Pimmason S."/>
            <person name="Yu B."/>
            <person name="Yasawong M."/>
        </authorList>
    </citation>
    <scope>NUCLEOTIDE SEQUENCE [LARGE SCALE GENOMIC DNA]</scope>
    <source>
        <strain evidence="1 2">IM0101</strain>
    </source>
</reference>
<gene>
    <name evidence="1" type="ORF">D7Z54_21915</name>
</gene>
<dbReference type="OrthoDB" id="9814070at2"/>
<dbReference type="SUPFAM" id="SSF55909">
    <property type="entry name" value="Pentein"/>
    <property type="match status" value="1"/>
</dbReference>
<dbReference type="GO" id="GO:0016990">
    <property type="term" value="F:arginine deiminase activity"/>
    <property type="evidence" value="ECO:0007669"/>
    <property type="project" value="TreeGrafter"/>
</dbReference>
<organism evidence="1 2">
    <name type="scientific">Salibacterium salarium</name>
    <dbReference type="NCBI Taxonomy" id="284579"/>
    <lineage>
        <taxon>Bacteria</taxon>
        <taxon>Bacillati</taxon>
        <taxon>Bacillota</taxon>
        <taxon>Bacilli</taxon>
        <taxon>Bacillales</taxon>
        <taxon>Bacillaceae</taxon>
    </lineage>
</organism>
<evidence type="ECO:0008006" key="3">
    <source>
        <dbReference type="Google" id="ProtNLM"/>
    </source>
</evidence>
<dbReference type="PANTHER" id="PTHR47271">
    <property type="entry name" value="ARGININE DEIMINASE"/>
    <property type="match status" value="1"/>
</dbReference>
<protein>
    <recommendedName>
        <fullName evidence="3">N-Dimethylarginine dimethylaminohydrolase</fullName>
    </recommendedName>
</protein>
<dbReference type="EMBL" id="RBVX01000027">
    <property type="protein sequence ID" value="RSL31167.1"/>
    <property type="molecule type" value="Genomic_DNA"/>
</dbReference>
<dbReference type="PANTHER" id="PTHR47271:SF2">
    <property type="entry name" value="ARGININE DEIMINASE"/>
    <property type="match status" value="1"/>
</dbReference>
<sequence length="311" mass="35620">MFKHKLLCTSASLNMRKTGILKIEEGGNATAMRKQGYASNEYGTLKEVLMCLPEKMKIQKPLNEAQKKYKKENINQDKALRQHEMLRNTLEANGVNVRLLPVSQDKDLPEQVFTRDLGFTSDKGIFLGKMNEKIRKPEINLVKNWLSEENWSYEELQNGSLECGDLLIDGNIVFIGKSNRTTEAAIKEIETLFFDKKIVVFPIGDKYLHLDCVFNIISPGMAILHPDAFSKEDVRRISMHYRTLRVDDKEQFHLATNILSIGNDTVISLPENKRVNKHLKQWGMEVIEVDLSEIIKSGGAFRCVTFPLIKY</sequence>
<comment type="caution">
    <text evidence="1">The sequence shown here is derived from an EMBL/GenBank/DDBJ whole genome shotgun (WGS) entry which is preliminary data.</text>
</comment>
<accession>A0A3R9P670</accession>
<dbReference type="Pfam" id="PF19420">
    <property type="entry name" value="DDAH_eukar"/>
    <property type="match status" value="1"/>
</dbReference>
<proteinExistence type="predicted"/>
<evidence type="ECO:0000313" key="1">
    <source>
        <dbReference type="EMBL" id="RSL31167.1"/>
    </source>
</evidence>
<dbReference type="GO" id="GO:0019546">
    <property type="term" value="P:L-arginine deiminase pathway"/>
    <property type="evidence" value="ECO:0007669"/>
    <property type="project" value="TreeGrafter"/>
</dbReference>
<dbReference type="Gene3D" id="3.75.10.10">
    <property type="entry name" value="L-arginine/glycine Amidinotransferase, Chain A"/>
    <property type="match status" value="1"/>
</dbReference>